<dbReference type="OrthoDB" id="2440789at2759"/>
<comment type="caution">
    <text evidence="1">The sequence shown here is derived from an EMBL/GenBank/DDBJ whole genome shotgun (WGS) entry which is preliminary data.</text>
</comment>
<organism evidence="1 2">
    <name type="scientific">Paraglomus brasilianum</name>
    <dbReference type="NCBI Taxonomy" id="144538"/>
    <lineage>
        <taxon>Eukaryota</taxon>
        <taxon>Fungi</taxon>
        <taxon>Fungi incertae sedis</taxon>
        <taxon>Mucoromycota</taxon>
        <taxon>Glomeromycotina</taxon>
        <taxon>Glomeromycetes</taxon>
        <taxon>Paraglomerales</taxon>
        <taxon>Paraglomeraceae</taxon>
        <taxon>Paraglomus</taxon>
    </lineage>
</organism>
<keyword evidence="2" id="KW-1185">Reference proteome</keyword>
<reference evidence="1" key="1">
    <citation type="submission" date="2021-06" db="EMBL/GenBank/DDBJ databases">
        <authorList>
            <person name="Kallberg Y."/>
            <person name="Tangrot J."/>
            <person name="Rosling A."/>
        </authorList>
    </citation>
    <scope>NUCLEOTIDE SEQUENCE</scope>
    <source>
        <strain evidence="1">BR232B</strain>
    </source>
</reference>
<sequence length="73" mass="8464">VKKAWNEIDGELIRSAFKCCGISVREDGMEDDLIFDSERLNDVNIDETDKENNILVEIEGDHYEEVDGFRNAW</sequence>
<dbReference type="Proteomes" id="UP000789739">
    <property type="component" value="Unassembled WGS sequence"/>
</dbReference>
<accession>A0A9N9E6H7</accession>
<evidence type="ECO:0000313" key="2">
    <source>
        <dbReference type="Proteomes" id="UP000789739"/>
    </source>
</evidence>
<dbReference type="EMBL" id="CAJVPI010004156">
    <property type="protein sequence ID" value="CAG8665544.1"/>
    <property type="molecule type" value="Genomic_DNA"/>
</dbReference>
<proteinExistence type="predicted"/>
<name>A0A9N9E6H7_9GLOM</name>
<evidence type="ECO:0000313" key="1">
    <source>
        <dbReference type="EMBL" id="CAG8665544.1"/>
    </source>
</evidence>
<gene>
    <name evidence="1" type="ORF">PBRASI_LOCUS11025</name>
</gene>
<feature type="non-terminal residue" evidence="1">
    <location>
        <position position="1"/>
    </location>
</feature>
<protein>
    <submittedName>
        <fullName evidence="1">3493_t:CDS:1</fullName>
    </submittedName>
</protein>
<dbReference type="AlphaFoldDB" id="A0A9N9E6H7"/>